<protein>
    <submittedName>
        <fullName evidence="1">Transcriptional repressor NF-X1</fullName>
    </submittedName>
</protein>
<name>A0AAE1H098_9NEOP</name>
<dbReference type="AlphaFoldDB" id="A0AAE1H098"/>
<organism evidence="1 2">
    <name type="scientific">Frankliniella fusca</name>
    <dbReference type="NCBI Taxonomy" id="407009"/>
    <lineage>
        <taxon>Eukaryota</taxon>
        <taxon>Metazoa</taxon>
        <taxon>Ecdysozoa</taxon>
        <taxon>Arthropoda</taxon>
        <taxon>Hexapoda</taxon>
        <taxon>Insecta</taxon>
        <taxon>Pterygota</taxon>
        <taxon>Neoptera</taxon>
        <taxon>Paraneoptera</taxon>
        <taxon>Thysanoptera</taxon>
        <taxon>Terebrantia</taxon>
        <taxon>Thripoidea</taxon>
        <taxon>Thripidae</taxon>
        <taxon>Frankliniella</taxon>
    </lineage>
</organism>
<reference evidence="1" key="1">
    <citation type="submission" date="2021-07" db="EMBL/GenBank/DDBJ databases">
        <authorList>
            <person name="Catto M.A."/>
            <person name="Jacobson A."/>
            <person name="Kennedy G."/>
            <person name="Labadie P."/>
            <person name="Hunt B.G."/>
            <person name="Srinivasan R."/>
        </authorList>
    </citation>
    <scope>NUCLEOTIDE SEQUENCE</scope>
    <source>
        <strain evidence="1">PL_HMW_Pooled</strain>
        <tissue evidence="1">Head</tissue>
    </source>
</reference>
<dbReference type="Proteomes" id="UP001219518">
    <property type="component" value="Unassembled WGS sequence"/>
</dbReference>
<evidence type="ECO:0000313" key="2">
    <source>
        <dbReference type="Proteomes" id="UP001219518"/>
    </source>
</evidence>
<sequence>TFVDGSWQFTPSAQGKILKKRSWTSFTCKCAYLDWFCNLMDRVKMEVEEFDLLSVKSETEMCKFLYHDKKEDLAENFSGDTKKLSLTGIILNCLSQCRQISYIICDSECQPAPRLVECPYCLWECKNFPDRLLQLLDHAKNSHNVSMDTIAQLVLEKYQPLMHYMMNEYLKLLRDP</sequence>
<evidence type="ECO:0000313" key="1">
    <source>
        <dbReference type="EMBL" id="KAK3912143.1"/>
    </source>
</evidence>
<accession>A0AAE1H098</accession>
<proteinExistence type="predicted"/>
<keyword evidence="2" id="KW-1185">Reference proteome</keyword>
<comment type="caution">
    <text evidence="1">The sequence shown here is derived from an EMBL/GenBank/DDBJ whole genome shotgun (WGS) entry which is preliminary data.</text>
</comment>
<gene>
    <name evidence="1" type="ORF">KUF71_021713</name>
</gene>
<dbReference type="EMBL" id="JAHWGI010000292">
    <property type="protein sequence ID" value="KAK3912143.1"/>
    <property type="molecule type" value="Genomic_DNA"/>
</dbReference>
<reference evidence="1" key="2">
    <citation type="journal article" date="2023" name="BMC Genomics">
        <title>Pest status, molecular evolution, and epigenetic factors derived from the genome assembly of Frankliniella fusca, a thysanopteran phytovirus vector.</title>
        <authorList>
            <person name="Catto M.A."/>
            <person name="Labadie P.E."/>
            <person name="Jacobson A.L."/>
            <person name="Kennedy G.G."/>
            <person name="Srinivasan R."/>
            <person name="Hunt B.G."/>
        </authorList>
    </citation>
    <scope>NUCLEOTIDE SEQUENCE</scope>
    <source>
        <strain evidence="1">PL_HMW_Pooled</strain>
    </source>
</reference>
<feature type="non-terminal residue" evidence="1">
    <location>
        <position position="176"/>
    </location>
</feature>